<proteinExistence type="predicted"/>
<evidence type="ECO:0000256" key="1">
    <source>
        <dbReference type="SAM" id="MobiDB-lite"/>
    </source>
</evidence>
<feature type="region of interest" description="Disordered" evidence="1">
    <location>
        <begin position="67"/>
        <end position="86"/>
    </location>
</feature>
<dbReference type="AlphaFoldDB" id="A0A512IS29"/>
<comment type="caution">
    <text evidence="2">The sequence shown here is derived from an EMBL/GenBank/DDBJ whole genome shotgun (WGS) entry which is preliminary data.</text>
</comment>
<accession>A0A512IS29</accession>
<evidence type="ECO:0000313" key="3">
    <source>
        <dbReference type="Proteomes" id="UP000321258"/>
    </source>
</evidence>
<keyword evidence="3" id="KW-1185">Reference proteome</keyword>
<sequence length="86" mass="9082">MTIPAFGDPAIVSTCDPIAVIRARAVADVRCLRALARAAYRDGSPKADLRSANARAAARQVLDQARRLSALRPPASNGVRPAEMAD</sequence>
<organism evidence="2 3">
    <name type="scientific">Methylobacterium haplocladii</name>
    <dbReference type="NCBI Taxonomy" id="1176176"/>
    <lineage>
        <taxon>Bacteria</taxon>
        <taxon>Pseudomonadati</taxon>
        <taxon>Pseudomonadota</taxon>
        <taxon>Alphaproteobacteria</taxon>
        <taxon>Hyphomicrobiales</taxon>
        <taxon>Methylobacteriaceae</taxon>
        <taxon>Methylobacterium</taxon>
    </lineage>
</organism>
<name>A0A512IS29_9HYPH</name>
<protein>
    <submittedName>
        <fullName evidence="2">Uncharacterized protein</fullName>
    </submittedName>
</protein>
<dbReference type="EMBL" id="BJZT01000031">
    <property type="protein sequence ID" value="GEP00476.1"/>
    <property type="molecule type" value="Genomic_DNA"/>
</dbReference>
<gene>
    <name evidence="2" type="ORF">MHA02_28630</name>
</gene>
<reference evidence="2 3" key="1">
    <citation type="submission" date="2019-07" db="EMBL/GenBank/DDBJ databases">
        <title>Whole genome shotgun sequence of Methylobacterium haplocladii NBRC 107714.</title>
        <authorList>
            <person name="Hosoyama A."/>
            <person name="Uohara A."/>
            <person name="Ohji S."/>
            <person name="Ichikawa N."/>
        </authorList>
    </citation>
    <scope>NUCLEOTIDE SEQUENCE [LARGE SCALE GENOMIC DNA]</scope>
    <source>
        <strain evidence="2 3">NBRC 107714</strain>
    </source>
</reference>
<evidence type="ECO:0000313" key="2">
    <source>
        <dbReference type="EMBL" id="GEP00476.1"/>
    </source>
</evidence>
<dbReference type="Proteomes" id="UP000321258">
    <property type="component" value="Unassembled WGS sequence"/>
</dbReference>